<evidence type="ECO:0000313" key="2">
    <source>
        <dbReference type="Proteomes" id="UP000789342"/>
    </source>
</evidence>
<keyword evidence="2" id="KW-1185">Reference proteome</keyword>
<dbReference type="AlphaFoldDB" id="A0A9N9FJ41"/>
<protein>
    <submittedName>
        <fullName evidence="1">1355_t:CDS:1</fullName>
    </submittedName>
</protein>
<comment type="caution">
    <text evidence="1">The sequence shown here is derived from an EMBL/GenBank/DDBJ whole genome shotgun (WGS) entry which is preliminary data.</text>
</comment>
<feature type="non-terminal residue" evidence="1">
    <location>
        <position position="1"/>
    </location>
</feature>
<name>A0A9N9FJ41_9GLOM</name>
<dbReference type="EMBL" id="CAJVPV010002828">
    <property type="protein sequence ID" value="CAG8537057.1"/>
    <property type="molecule type" value="Genomic_DNA"/>
</dbReference>
<gene>
    <name evidence="1" type="ORF">AMORRO_LOCUS4946</name>
</gene>
<proteinExistence type="predicted"/>
<sequence>SGNMAPLEWFQQSVNILWQQNVFGDLLIFVVTGLDPGNMALSEWF</sequence>
<evidence type="ECO:0000313" key="1">
    <source>
        <dbReference type="EMBL" id="CAG8537057.1"/>
    </source>
</evidence>
<reference evidence="1" key="1">
    <citation type="submission" date="2021-06" db="EMBL/GenBank/DDBJ databases">
        <authorList>
            <person name="Kallberg Y."/>
            <person name="Tangrot J."/>
            <person name="Rosling A."/>
        </authorList>
    </citation>
    <scope>NUCLEOTIDE SEQUENCE</scope>
    <source>
        <strain evidence="1">CL551</strain>
    </source>
</reference>
<organism evidence="1 2">
    <name type="scientific">Acaulospora morrowiae</name>
    <dbReference type="NCBI Taxonomy" id="94023"/>
    <lineage>
        <taxon>Eukaryota</taxon>
        <taxon>Fungi</taxon>
        <taxon>Fungi incertae sedis</taxon>
        <taxon>Mucoromycota</taxon>
        <taxon>Glomeromycotina</taxon>
        <taxon>Glomeromycetes</taxon>
        <taxon>Diversisporales</taxon>
        <taxon>Acaulosporaceae</taxon>
        <taxon>Acaulospora</taxon>
    </lineage>
</organism>
<accession>A0A9N9FJ41</accession>
<dbReference type="Proteomes" id="UP000789342">
    <property type="component" value="Unassembled WGS sequence"/>
</dbReference>